<dbReference type="InterPro" id="IPR017850">
    <property type="entry name" value="Alkaline_phosphatase_core_sf"/>
</dbReference>
<sequence>MSHPAGHNPSHDWQHGGFTRRQALQAGAVGILGLGMNHLLGLREANAEAQPLGKAKSLIFIFLSGGLSQHDSFDMKPNAPENVRGEFKPIATKTPGLQICEHLPLLAQRSEMWALCRSVTHGSNEHSAGHHMMLTGHSYLPTGFDPNSPKRTDRASIAAIAGYATRGQQKNNLPSAVVLPERLVHNSGRVIPGQHAGEMGPKHDPWIIEAAPFHNMSYGAFPEYSFDHQIRGKADDRVFQAPQLSLPQGLGMQSVRGRLELLSSLKRQRRDLAQHAQVENFDRLRQGAVSLLTDSSVHEALDVTHADAKDLERYGRNSFGWSLLMARKLVSAGVKLVQVNLGNDETWDTHGNAFPHLKDKLFPPTDQAVSALLDDLQSTGELDETMIVMAGEFGRTPKITLLEKSYKLPGRDHWGALQSVLFAGGGVRGGNVIGKSDALGAYPTERPVTPENFAATIYHALGIPATAAWYDVEDRPHHIYHGEPIAELF</sequence>
<dbReference type="Pfam" id="PF07394">
    <property type="entry name" value="DUF1501"/>
    <property type="match status" value="1"/>
</dbReference>
<dbReference type="PROSITE" id="PS51318">
    <property type="entry name" value="TAT"/>
    <property type="match status" value="1"/>
</dbReference>
<dbReference type="Proteomes" id="UP000240009">
    <property type="component" value="Unassembled WGS sequence"/>
</dbReference>
<dbReference type="RefSeq" id="WP_105358167.1">
    <property type="nucleotide sequence ID" value="NZ_PUIA01000074.1"/>
</dbReference>
<proteinExistence type="predicted"/>
<dbReference type="EMBL" id="PUIA01000074">
    <property type="protein sequence ID" value="PQO25613.1"/>
    <property type="molecule type" value="Genomic_DNA"/>
</dbReference>
<dbReference type="PANTHER" id="PTHR43737:SF1">
    <property type="entry name" value="DUF1501 DOMAIN-CONTAINING PROTEIN"/>
    <property type="match status" value="1"/>
</dbReference>
<dbReference type="AlphaFoldDB" id="A0A2S8F0F3"/>
<dbReference type="SUPFAM" id="SSF53649">
    <property type="entry name" value="Alkaline phosphatase-like"/>
    <property type="match status" value="1"/>
</dbReference>
<evidence type="ECO:0000313" key="2">
    <source>
        <dbReference type="Proteomes" id="UP000240009"/>
    </source>
</evidence>
<organism evidence="1 2">
    <name type="scientific">Blastopirellula marina</name>
    <dbReference type="NCBI Taxonomy" id="124"/>
    <lineage>
        <taxon>Bacteria</taxon>
        <taxon>Pseudomonadati</taxon>
        <taxon>Planctomycetota</taxon>
        <taxon>Planctomycetia</taxon>
        <taxon>Pirellulales</taxon>
        <taxon>Pirellulaceae</taxon>
        <taxon>Blastopirellula</taxon>
    </lineage>
</organism>
<protein>
    <submittedName>
        <fullName evidence="1">DUF1501 domain-containing protein</fullName>
    </submittedName>
</protein>
<name>A0A2S8F0F3_9BACT</name>
<dbReference type="InterPro" id="IPR006311">
    <property type="entry name" value="TAT_signal"/>
</dbReference>
<accession>A0A2S8F0F3</accession>
<dbReference type="OrthoDB" id="127333at2"/>
<dbReference type="PANTHER" id="PTHR43737">
    <property type="entry name" value="BLL7424 PROTEIN"/>
    <property type="match status" value="1"/>
</dbReference>
<gene>
    <name evidence="1" type="ORF">C5Y96_22590</name>
</gene>
<dbReference type="InterPro" id="IPR010869">
    <property type="entry name" value="DUF1501"/>
</dbReference>
<comment type="caution">
    <text evidence="1">The sequence shown here is derived from an EMBL/GenBank/DDBJ whole genome shotgun (WGS) entry which is preliminary data.</text>
</comment>
<reference evidence="1 2" key="1">
    <citation type="submission" date="2018-02" db="EMBL/GenBank/DDBJ databases">
        <title>Comparative genomes isolates from brazilian mangrove.</title>
        <authorList>
            <person name="Araujo J.E."/>
            <person name="Taketani R.G."/>
            <person name="Silva M.C.P."/>
            <person name="Loureco M.V."/>
            <person name="Andreote F.D."/>
        </authorList>
    </citation>
    <scope>NUCLEOTIDE SEQUENCE [LARGE SCALE GENOMIC DNA]</scope>
    <source>
        <strain evidence="1 2">HEX-2 MGV</strain>
    </source>
</reference>
<evidence type="ECO:0000313" key="1">
    <source>
        <dbReference type="EMBL" id="PQO25613.1"/>
    </source>
</evidence>